<evidence type="ECO:0000313" key="3">
    <source>
        <dbReference type="EMBL" id="SEA39995.1"/>
    </source>
</evidence>
<dbReference type="OrthoDB" id="9801684at2"/>
<dbReference type="InterPro" id="IPR027417">
    <property type="entry name" value="P-loop_NTPase"/>
</dbReference>
<evidence type="ECO:0008006" key="5">
    <source>
        <dbReference type="Google" id="ProtNLM"/>
    </source>
</evidence>
<dbReference type="PANTHER" id="PTHR43566">
    <property type="entry name" value="CONSERVED PROTEIN"/>
    <property type="match status" value="1"/>
</dbReference>
<dbReference type="PANTHER" id="PTHR43566:SF2">
    <property type="entry name" value="DUF4143 DOMAIN-CONTAINING PROTEIN"/>
    <property type="match status" value="1"/>
</dbReference>
<evidence type="ECO:0000313" key="4">
    <source>
        <dbReference type="Proteomes" id="UP000199397"/>
    </source>
</evidence>
<dbReference type="Pfam" id="PF13173">
    <property type="entry name" value="AAA_14"/>
    <property type="match status" value="1"/>
</dbReference>
<dbReference type="STRING" id="525918.SAMN05660964_01499"/>
<proteinExistence type="predicted"/>
<protein>
    <recommendedName>
        <fullName evidence="5">AAA+ ATPase domain-containing protein</fullName>
    </recommendedName>
</protein>
<dbReference type="Proteomes" id="UP000199397">
    <property type="component" value="Unassembled WGS sequence"/>
</dbReference>
<dbReference type="RefSeq" id="WP_093066976.1">
    <property type="nucleotide sequence ID" value="NZ_FNQP01000007.1"/>
</dbReference>
<dbReference type="SUPFAM" id="SSF52540">
    <property type="entry name" value="P-loop containing nucleoside triphosphate hydrolases"/>
    <property type="match status" value="1"/>
</dbReference>
<name>A0A1H4AVU5_9GAMM</name>
<dbReference type="InterPro" id="IPR025420">
    <property type="entry name" value="DUF4143"/>
</dbReference>
<evidence type="ECO:0000259" key="1">
    <source>
        <dbReference type="Pfam" id="PF13173"/>
    </source>
</evidence>
<gene>
    <name evidence="3" type="ORF">SAMN05660964_01499</name>
</gene>
<feature type="domain" description="AAA" evidence="1">
    <location>
        <begin position="20"/>
        <end position="133"/>
    </location>
</feature>
<dbReference type="EMBL" id="FNQP01000007">
    <property type="protein sequence ID" value="SEA39995.1"/>
    <property type="molecule type" value="Genomic_DNA"/>
</dbReference>
<reference evidence="3 4" key="1">
    <citation type="submission" date="2016-10" db="EMBL/GenBank/DDBJ databases">
        <authorList>
            <person name="de Groot N.N."/>
        </authorList>
    </citation>
    <scope>NUCLEOTIDE SEQUENCE [LARGE SCALE GENOMIC DNA]</scope>
    <source>
        <strain evidence="3 4">DSM 21228</strain>
    </source>
</reference>
<evidence type="ECO:0000259" key="2">
    <source>
        <dbReference type="Pfam" id="PF13635"/>
    </source>
</evidence>
<keyword evidence="4" id="KW-1185">Reference proteome</keyword>
<organism evidence="3 4">
    <name type="scientific">Thiothrix caldifontis</name>
    <dbReference type="NCBI Taxonomy" id="525918"/>
    <lineage>
        <taxon>Bacteria</taxon>
        <taxon>Pseudomonadati</taxon>
        <taxon>Pseudomonadota</taxon>
        <taxon>Gammaproteobacteria</taxon>
        <taxon>Thiotrichales</taxon>
        <taxon>Thiotrichaceae</taxon>
        <taxon>Thiothrix</taxon>
    </lineage>
</organism>
<sequence>MHNRTITQRLQHKAASRFGRITVLTGARQTGKTTLVRALFPDYTYLTLDDPITRPDYARLSAAQWQERYPLAILDEVQKLPTLLDSVKATYDQYPDTRYILLGSSQILLLEKVQESLAGRAALIELYPLTLPERQTATADEAISPSRLVRLLMGEPASILQGIPLTDTRYAKAENAWADYLEYGAMPAIVDSSVEKSEKREWLQDYIRAYLQRDVRDLGNLRELEPFVRAQKALAALSGQLLNVSELAKQAGISAVTAKRFISYLEISYQAIQLAPWFRNLNKRLTKSPKVHFLDPGIQRILLNRTGTFTGHEFESAVVAEVYKQIKTHALAVDCYHLRTVDGREVDLLLELENGYIAIEVKMSAHVSAADARHLHDLAELLDKPLLHALVVSNDPQVQQWGNVMAVPVAWLLG</sequence>
<dbReference type="Pfam" id="PF13635">
    <property type="entry name" value="DUF4143"/>
    <property type="match status" value="1"/>
</dbReference>
<dbReference type="InterPro" id="IPR041682">
    <property type="entry name" value="AAA_14"/>
</dbReference>
<feature type="domain" description="DUF4143" evidence="2">
    <location>
        <begin position="212"/>
        <end position="363"/>
    </location>
</feature>
<accession>A0A1H4AVU5</accession>
<dbReference type="AlphaFoldDB" id="A0A1H4AVU5"/>